<dbReference type="PRINTS" id="PR00778">
    <property type="entry name" value="HTHARSR"/>
</dbReference>
<dbReference type="Gene3D" id="1.10.10.10">
    <property type="entry name" value="Winged helix-like DNA-binding domain superfamily/Winged helix DNA-binding domain"/>
    <property type="match status" value="1"/>
</dbReference>
<gene>
    <name evidence="6" type="ORF">GCM10010844_36570</name>
</gene>
<dbReference type="SUPFAM" id="SSF46785">
    <property type="entry name" value="Winged helix' DNA-binding domain"/>
    <property type="match status" value="1"/>
</dbReference>
<sequence>MSDHRPFKRDLYEQFARVGKALASPARLELLDLLAQAERPVEDLARAADLTVANASQHLQVLRQARLVDVRRDGNLRHYRLAGPEAFRVWQSLRDFGESCVAEVGQLVRTYLQERENLEAITLEELQARLGDVLILDVRPEIEYEAGHIPGARSVPVEQLETLLPDLPQDTTIVAYCRGPYCVYSDEAVSLLREKGYDARRLVAGLPDWKAAGLPVDGGAAHRLERA</sequence>
<name>A0ABQ2FPQ6_9DEIO</name>
<dbReference type="RefSeq" id="WP_189070418.1">
    <property type="nucleotide sequence ID" value="NZ_BMPE01000018.1"/>
</dbReference>
<evidence type="ECO:0000259" key="4">
    <source>
        <dbReference type="PROSITE" id="PS50206"/>
    </source>
</evidence>
<dbReference type="SUPFAM" id="SSF52821">
    <property type="entry name" value="Rhodanese/Cell cycle control phosphatase"/>
    <property type="match status" value="1"/>
</dbReference>
<evidence type="ECO:0000256" key="3">
    <source>
        <dbReference type="ARBA" id="ARBA00023163"/>
    </source>
</evidence>
<dbReference type="PANTHER" id="PTHR43132:SF8">
    <property type="entry name" value="HTH-TYPE TRANSCRIPTIONAL REGULATOR KMTR"/>
    <property type="match status" value="1"/>
</dbReference>
<dbReference type="SMART" id="SM00418">
    <property type="entry name" value="HTH_ARSR"/>
    <property type="match status" value="1"/>
</dbReference>
<protein>
    <submittedName>
        <fullName evidence="6">Transcriptional regulator</fullName>
    </submittedName>
</protein>
<dbReference type="InterPro" id="IPR001845">
    <property type="entry name" value="HTH_ArsR_DNA-bd_dom"/>
</dbReference>
<organism evidence="6 7">
    <name type="scientific">Deinococcus radiotolerans</name>
    <dbReference type="NCBI Taxonomy" id="1309407"/>
    <lineage>
        <taxon>Bacteria</taxon>
        <taxon>Thermotogati</taxon>
        <taxon>Deinococcota</taxon>
        <taxon>Deinococci</taxon>
        <taxon>Deinococcales</taxon>
        <taxon>Deinococcaceae</taxon>
        <taxon>Deinococcus</taxon>
    </lineage>
</organism>
<dbReference type="InterPro" id="IPR036390">
    <property type="entry name" value="WH_DNA-bd_sf"/>
</dbReference>
<dbReference type="PROSITE" id="PS00380">
    <property type="entry name" value="RHODANESE_1"/>
    <property type="match status" value="1"/>
</dbReference>
<dbReference type="InterPro" id="IPR011991">
    <property type="entry name" value="ArsR-like_HTH"/>
</dbReference>
<dbReference type="Proteomes" id="UP000604341">
    <property type="component" value="Unassembled WGS sequence"/>
</dbReference>
<dbReference type="InterPro" id="IPR001763">
    <property type="entry name" value="Rhodanese-like_dom"/>
</dbReference>
<dbReference type="InterPro" id="IPR051011">
    <property type="entry name" value="Metal_resp_trans_reg"/>
</dbReference>
<keyword evidence="7" id="KW-1185">Reference proteome</keyword>
<dbReference type="Gene3D" id="3.40.250.10">
    <property type="entry name" value="Rhodanese-like domain"/>
    <property type="match status" value="1"/>
</dbReference>
<evidence type="ECO:0000313" key="7">
    <source>
        <dbReference type="Proteomes" id="UP000604341"/>
    </source>
</evidence>
<dbReference type="EMBL" id="BMPE01000018">
    <property type="protein sequence ID" value="GGL14482.1"/>
    <property type="molecule type" value="Genomic_DNA"/>
</dbReference>
<dbReference type="CDD" id="cd00158">
    <property type="entry name" value="RHOD"/>
    <property type="match status" value="1"/>
</dbReference>
<evidence type="ECO:0000313" key="6">
    <source>
        <dbReference type="EMBL" id="GGL14482.1"/>
    </source>
</evidence>
<dbReference type="PROSITE" id="PS50987">
    <property type="entry name" value="HTH_ARSR_2"/>
    <property type="match status" value="1"/>
</dbReference>
<comment type="caution">
    <text evidence="6">The sequence shown here is derived from an EMBL/GenBank/DDBJ whole genome shotgun (WGS) entry which is preliminary data.</text>
</comment>
<keyword evidence="2" id="KW-0238">DNA-binding</keyword>
<accession>A0ABQ2FPQ6</accession>
<evidence type="ECO:0000256" key="1">
    <source>
        <dbReference type="ARBA" id="ARBA00023015"/>
    </source>
</evidence>
<evidence type="ECO:0000256" key="2">
    <source>
        <dbReference type="ARBA" id="ARBA00023125"/>
    </source>
</evidence>
<dbReference type="PANTHER" id="PTHR43132">
    <property type="entry name" value="ARSENICAL RESISTANCE OPERON REPRESSOR ARSR-RELATED"/>
    <property type="match status" value="1"/>
</dbReference>
<proteinExistence type="predicted"/>
<feature type="domain" description="HTH arsR-type" evidence="5">
    <location>
        <begin position="7"/>
        <end position="101"/>
    </location>
</feature>
<dbReference type="NCBIfam" id="NF033788">
    <property type="entry name" value="HTH_metalloreg"/>
    <property type="match status" value="1"/>
</dbReference>
<reference evidence="7" key="1">
    <citation type="journal article" date="2019" name="Int. J. Syst. Evol. Microbiol.">
        <title>The Global Catalogue of Microorganisms (GCM) 10K type strain sequencing project: providing services to taxonomists for standard genome sequencing and annotation.</title>
        <authorList>
            <consortium name="The Broad Institute Genomics Platform"/>
            <consortium name="The Broad Institute Genome Sequencing Center for Infectious Disease"/>
            <person name="Wu L."/>
            <person name="Ma J."/>
        </authorList>
    </citation>
    <scope>NUCLEOTIDE SEQUENCE [LARGE SCALE GENOMIC DNA]</scope>
    <source>
        <strain evidence="7">JCM 19173</strain>
    </source>
</reference>
<keyword evidence="3" id="KW-0804">Transcription</keyword>
<dbReference type="PROSITE" id="PS50206">
    <property type="entry name" value="RHODANESE_3"/>
    <property type="match status" value="1"/>
</dbReference>
<dbReference type="InterPro" id="IPR001307">
    <property type="entry name" value="Thiosulphate_STrfase_CS"/>
</dbReference>
<dbReference type="SMART" id="SM00450">
    <property type="entry name" value="RHOD"/>
    <property type="match status" value="1"/>
</dbReference>
<dbReference type="Pfam" id="PF01022">
    <property type="entry name" value="HTH_5"/>
    <property type="match status" value="1"/>
</dbReference>
<dbReference type="Pfam" id="PF00581">
    <property type="entry name" value="Rhodanese"/>
    <property type="match status" value="1"/>
</dbReference>
<keyword evidence="1" id="KW-0805">Transcription regulation</keyword>
<evidence type="ECO:0000259" key="5">
    <source>
        <dbReference type="PROSITE" id="PS50987"/>
    </source>
</evidence>
<dbReference type="InterPro" id="IPR036388">
    <property type="entry name" value="WH-like_DNA-bd_sf"/>
</dbReference>
<dbReference type="InterPro" id="IPR036873">
    <property type="entry name" value="Rhodanese-like_dom_sf"/>
</dbReference>
<dbReference type="CDD" id="cd00090">
    <property type="entry name" value="HTH_ARSR"/>
    <property type="match status" value="1"/>
</dbReference>
<feature type="domain" description="Rhodanese" evidence="4">
    <location>
        <begin position="129"/>
        <end position="218"/>
    </location>
</feature>